<proteinExistence type="predicted"/>
<reference evidence="1" key="1">
    <citation type="submission" date="2021-02" db="EMBL/GenBank/DDBJ databases">
        <authorList>
            <person name="Nowell W R."/>
        </authorList>
    </citation>
    <scope>NUCLEOTIDE SEQUENCE</scope>
</reference>
<dbReference type="AlphaFoldDB" id="A0A815ZHN5"/>
<feature type="non-terminal residue" evidence="1">
    <location>
        <position position="1"/>
    </location>
</feature>
<dbReference type="EMBL" id="CAJOBC010097968">
    <property type="protein sequence ID" value="CAF4451151.1"/>
    <property type="molecule type" value="Genomic_DNA"/>
</dbReference>
<protein>
    <submittedName>
        <fullName evidence="1">Uncharacterized protein</fullName>
    </submittedName>
</protein>
<accession>A0A815ZHN5</accession>
<name>A0A815ZHN5_9BILA</name>
<evidence type="ECO:0000313" key="1">
    <source>
        <dbReference type="EMBL" id="CAF1582927.1"/>
    </source>
</evidence>
<dbReference type="Proteomes" id="UP000681722">
    <property type="component" value="Unassembled WGS sequence"/>
</dbReference>
<keyword evidence="3" id="KW-1185">Reference proteome</keyword>
<gene>
    <name evidence="1" type="ORF">GPM918_LOCUS41218</name>
    <name evidence="2" type="ORF">SRO942_LOCUS42246</name>
</gene>
<dbReference type="EMBL" id="CAJNOQ010031978">
    <property type="protein sequence ID" value="CAF1582927.1"/>
    <property type="molecule type" value="Genomic_DNA"/>
</dbReference>
<dbReference type="Proteomes" id="UP000663829">
    <property type="component" value="Unassembled WGS sequence"/>
</dbReference>
<evidence type="ECO:0000313" key="3">
    <source>
        <dbReference type="Proteomes" id="UP000663829"/>
    </source>
</evidence>
<evidence type="ECO:0000313" key="2">
    <source>
        <dbReference type="EMBL" id="CAF4451151.1"/>
    </source>
</evidence>
<sequence length="164" mass="18280">IHSLKYWLSKMATAHDLDIDADDYPLITEPIALSTTPIPTDKSVSVQNQISDYLDFGSCPQKDQIIANLLRNGLHVLSKYEGGIIPDIYSTEMNYTPKDGSPLLKLIKSDVSDRLNVALNSQPIIKAFIDQTESENPTHYNQVLVSVRKLCTIVLPFRPQSSPP</sequence>
<comment type="caution">
    <text evidence="1">The sequence shown here is derived from an EMBL/GenBank/DDBJ whole genome shotgun (WGS) entry which is preliminary data.</text>
</comment>
<organism evidence="1 3">
    <name type="scientific">Didymodactylos carnosus</name>
    <dbReference type="NCBI Taxonomy" id="1234261"/>
    <lineage>
        <taxon>Eukaryota</taxon>
        <taxon>Metazoa</taxon>
        <taxon>Spiralia</taxon>
        <taxon>Gnathifera</taxon>
        <taxon>Rotifera</taxon>
        <taxon>Eurotatoria</taxon>
        <taxon>Bdelloidea</taxon>
        <taxon>Philodinida</taxon>
        <taxon>Philodinidae</taxon>
        <taxon>Didymodactylos</taxon>
    </lineage>
</organism>